<dbReference type="AlphaFoldDB" id="A0A521CWK2"/>
<dbReference type="Gene3D" id="1.10.30.50">
    <property type="match status" value="1"/>
</dbReference>
<name>A0A521CWK2_9FLAO</name>
<dbReference type="Proteomes" id="UP000316916">
    <property type="component" value="Unassembled WGS sequence"/>
</dbReference>
<evidence type="ECO:0000256" key="1">
    <source>
        <dbReference type="SAM" id="Coils"/>
    </source>
</evidence>
<keyword evidence="3" id="KW-1185">Reference proteome</keyword>
<accession>A0A521CWK2</accession>
<organism evidence="2 3">
    <name type="scientific">Chryseobacterium rhizoplanae</name>
    <dbReference type="NCBI Taxonomy" id="1609531"/>
    <lineage>
        <taxon>Bacteria</taxon>
        <taxon>Pseudomonadati</taxon>
        <taxon>Bacteroidota</taxon>
        <taxon>Flavobacteriia</taxon>
        <taxon>Flavobacteriales</taxon>
        <taxon>Weeksellaceae</taxon>
        <taxon>Chryseobacterium group</taxon>
        <taxon>Chryseobacterium</taxon>
    </lineage>
</organism>
<dbReference type="RefSeq" id="WP_077419102.1">
    <property type="nucleotide sequence ID" value="NZ_FXTC01000003.1"/>
</dbReference>
<protein>
    <submittedName>
        <fullName evidence="2">TIGR02646 family protein</fullName>
    </submittedName>
</protein>
<proteinExistence type="predicted"/>
<dbReference type="EMBL" id="FXTC01000003">
    <property type="protein sequence ID" value="SMO63121.1"/>
    <property type="molecule type" value="Genomic_DNA"/>
</dbReference>
<evidence type="ECO:0000313" key="2">
    <source>
        <dbReference type="EMBL" id="SMO63121.1"/>
    </source>
</evidence>
<feature type="coiled-coil region" evidence="1">
    <location>
        <begin position="248"/>
        <end position="275"/>
    </location>
</feature>
<reference evidence="2 3" key="1">
    <citation type="submission" date="2017-05" db="EMBL/GenBank/DDBJ databases">
        <authorList>
            <person name="Varghese N."/>
            <person name="Submissions S."/>
        </authorList>
    </citation>
    <scope>NUCLEOTIDE SEQUENCE [LARGE SCALE GENOMIC DNA]</scope>
    <source>
        <strain evidence="2 3">DSM 29371</strain>
    </source>
</reference>
<keyword evidence="1" id="KW-0175">Coiled coil</keyword>
<gene>
    <name evidence="2" type="ORF">SAMN06265171_103399</name>
</gene>
<evidence type="ECO:0000313" key="3">
    <source>
        <dbReference type="Proteomes" id="UP000316916"/>
    </source>
</evidence>
<dbReference type="InterPro" id="IPR003615">
    <property type="entry name" value="HNH_nuc"/>
</dbReference>
<dbReference type="CDD" id="cd00085">
    <property type="entry name" value="HNHc"/>
    <property type="match status" value="1"/>
</dbReference>
<sequence>MINVKRLDCPDILKIGENPQSEGEFETKDAIDYFKIIANHQTKYKKIGKNRQRTKQDYTIYSDKKIRKLLVKMFHGKCAYCESKITAIYNGDIEHFRPKGKIHDATPKKPGYFWLAAEWDNLLFACPFCNQTNTHEFKNGNIIEEKVFGKHDQFPLDTETYRLKYTHGIIYFTDSATYKKAFDLEESVRLLLNPCKDDRVEKYFKFDDNGAIITNDGLTDFEERKALQSIITYALHRLPLTIAREQKIIQIKAQIRRVENAIINYNDNLDASDEERIWFEGIMREEMQILKKYKDSDQEYAALARYIIDKYFDEAKFI</sequence>